<proteinExistence type="inferred from homology"/>
<dbReference type="Pfam" id="PF00496">
    <property type="entry name" value="SBP_bac_5"/>
    <property type="match status" value="1"/>
</dbReference>
<dbReference type="Proteomes" id="UP001501444">
    <property type="component" value="Unassembled WGS sequence"/>
</dbReference>
<dbReference type="PANTHER" id="PTHR30290">
    <property type="entry name" value="PERIPLASMIC BINDING COMPONENT OF ABC TRANSPORTER"/>
    <property type="match status" value="1"/>
</dbReference>
<dbReference type="SUPFAM" id="SSF53850">
    <property type="entry name" value="Periplasmic binding protein-like II"/>
    <property type="match status" value="1"/>
</dbReference>
<dbReference type="PANTHER" id="PTHR30290:SF10">
    <property type="entry name" value="PERIPLASMIC OLIGOPEPTIDE-BINDING PROTEIN-RELATED"/>
    <property type="match status" value="1"/>
</dbReference>
<keyword evidence="4 5" id="KW-0732">Signal</keyword>
<evidence type="ECO:0000256" key="2">
    <source>
        <dbReference type="ARBA" id="ARBA00005695"/>
    </source>
</evidence>
<accession>A0ABN3FBY1</accession>
<comment type="subcellular location">
    <subcellularLocation>
        <location evidence="1">Cell envelope</location>
    </subcellularLocation>
</comment>
<dbReference type="InterPro" id="IPR039424">
    <property type="entry name" value="SBP_5"/>
</dbReference>
<evidence type="ECO:0000313" key="8">
    <source>
        <dbReference type="Proteomes" id="UP001501444"/>
    </source>
</evidence>
<dbReference type="InterPro" id="IPR030678">
    <property type="entry name" value="Peptide/Ni-bd"/>
</dbReference>
<organism evidence="7 8">
    <name type="scientific">Dactylosporangium salmoneum</name>
    <dbReference type="NCBI Taxonomy" id="53361"/>
    <lineage>
        <taxon>Bacteria</taxon>
        <taxon>Bacillati</taxon>
        <taxon>Actinomycetota</taxon>
        <taxon>Actinomycetes</taxon>
        <taxon>Micromonosporales</taxon>
        <taxon>Micromonosporaceae</taxon>
        <taxon>Dactylosporangium</taxon>
    </lineage>
</organism>
<keyword evidence="3" id="KW-0813">Transport</keyword>
<gene>
    <name evidence="7" type="ORF">GCM10010170_000460</name>
</gene>
<evidence type="ECO:0000256" key="5">
    <source>
        <dbReference type="SAM" id="SignalP"/>
    </source>
</evidence>
<dbReference type="RefSeq" id="WP_344610097.1">
    <property type="nucleotide sequence ID" value="NZ_BAAARV010000003.1"/>
</dbReference>
<feature type="chain" id="PRO_5046532548" evidence="5">
    <location>
        <begin position="22"/>
        <end position="540"/>
    </location>
</feature>
<comment type="caution">
    <text evidence="7">The sequence shown here is derived from an EMBL/GenBank/DDBJ whole genome shotgun (WGS) entry which is preliminary data.</text>
</comment>
<evidence type="ECO:0000259" key="6">
    <source>
        <dbReference type="Pfam" id="PF00496"/>
    </source>
</evidence>
<keyword evidence="8" id="KW-1185">Reference proteome</keyword>
<comment type="similarity">
    <text evidence="2">Belongs to the bacterial solute-binding protein 5 family.</text>
</comment>
<name>A0ABN3FBY1_9ACTN</name>
<evidence type="ECO:0000256" key="1">
    <source>
        <dbReference type="ARBA" id="ARBA00004196"/>
    </source>
</evidence>
<dbReference type="Gene3D" id="3.40.190.10">
    <property type="entry name" value="Periplasmic binding protein-like II"/>
    <property type="match status" value="1"/>
</dbReference>
<evidence type="ECO:0000256" key="3">
    <source>
        <dbReference type="ARBA" id="ARBA00022448"/>
    </source>
</evidence>
<feature type="signal peptide" evidence="5">
    <location>
        <begin position="1"/>
        <end position="21"/>
    </location>
</feature>
<evidence type="ECO:0000256" key="4">
    <source>
        <dbReference type="ARBA" id="ARBA00022729"/>
    </source>
</evidence>
<feature type="domain" description="Solute-binding protein family 5" evidence="6">
    <location>
        <begin position="79"/>
        <end position="454"/>
    </location>
</feature>
<dbReference type="Gene3D" id="3.10.105.10">
    <property type="entry name" value="Dipeptide-binding Protein, Domain 3"/>
    <property type="match status" value="1"/>
</dbReference>
<dbReference type="PIRSF" id="PIRSF002741">
    <property type="entry name" value="MppA"/>
    <property type="match status" value="1"/>
</dbReference>
<reference evidence="7 8" key="1">
    <citation type="journal article" date="2019" name="Int. J. Syst. Evol. Microbiol.">
        <title>The Global Catalogue of Microorganisms (GCM) 10K type strain sequencing project: providing services to taxonomists for standard genome sequencing and annotation.</title>
        <authorList>
            <consortium name="The Broad Institute Genomics Platform"/>
            <consortium name="The Broad Institute Genome Sequencing Center for Infectious Disease"/>
            <person name="Wu L."/>
            <person name="Ma J."/>
        </authorList>
    </citation>
    <scope>NUCLEOTIDE SEQUENCE [LARGE SCALE GENOMIC DNA]</scope>
    <source>
        <strain evidence="7 8">JCM 3272</strain>
    </source>
</reference>
<dbReference type="EMBL" id="BAAARV010000003">
    <property type="protein sequence ID" value="GAA2326006.1"/>
    <property type="molecule type" value="Genomic_DNA"/>
</dbReference>
<sequence>MTATIAVALVTVLAACGSNPAASPSQNAGAPVSGGNLVYLASYDNPDFQWTDVNDWEPGIIFSALVDRLVYWDAESSTLRPWLAESWTANPDSTQFTLKIRKGVTFSDGSALNAQVVADNLTIKGKGDKALGIPGTYTWPAGFESATVTDADTVAVKFSRPAYGFIRALTFYHSGIVGEKTLKLSFQDSSDIKNLVGSGPFVFDSYTPGEQYVLSRRKDYNWAPDGVGHAGPAYLDKITVRIAGQNSVRTGLLQSGQADVMRDVPPADEQRLGQTGFTVLPAKQIAYSVQIRVRPNSAATADVRVRQAIQHAVDRKELVDTLYFTGIWKPATSVIESGVPGWVDLSAKLTTDVDKANNLLDQAGWTARDAQGFRTKDGQRLSFLVYSVSWIRQSQPELLLLAQQLKKVGIELTVKNVDSNNETAAVGAPGVSLSISLGSVPTVSGPMRNNFHSAVTTSWFNSGALAKDAELDGHVDALSNATDDGTYTKAVGELQNYLIDQAYVIPLDTNQQTFAVAKKVHDLNVDAYGRLFFCDAWLSK</sequence>
<protein>
    <submittedName>
        <fullName evidence="7">TIGR04028 family ABC transporter substrate-binding protein</fullName>
    </submittedName>
</protein>
<evidence type="ECO:0000313" key="7">
    <source>
        <dbReference type="EMBL" id="GAA2326006.1"/>
    </source>
</evidence>
<dbReference type="InterPro" id="IPR000914">
    <property type="entry name" value="SBP_5_dom"/>
</dbReference>